<evidence type="ECO:0000313" key="1">
    <source>
        <dbReference type="EMBL" id="MCH6264888.1"/>
    </source>
</evidence>
<gene>
    <name evidence="1" type="ORF">KHB02_005040</name>
</gene>
<dbReference type="AlphaFoldDB" id="A0A9J6MLK9"/>
<dbReference type="Proteomes" id="UP000677265">
    <property type="component" value="Unassembled WGS sequence"/>
</dbReference>
<reference evidence="1 2" key="1">
    <citation type="submission" date="2022-03" db="EMBL/GenBank/DDBJ databases">
        <title>Novel Bacillus species.</title>
        <authorList>
            <person name="Liu G."/>
        </authorList>
    </citation>
    <scope>NUCLEOTIDE SEQUENCE [LARGE SCALE GENOMIC DNA]</scope>
    <source>
        <strain evidence="1 2">FJAT-50051</strain>
    </source>
</reference>
<dbReference type="EMBL" id="JAGYPE020000005">
    <property type="protein sequence ID" value="MCH6264888.1"/>
    <property type="molecule type" value="Genomic_DNA"/>
</dbReference>
<sequence>MIWLLTIGILLSSLGGGLGGVQKLCPNVACGKIVVFGVMRITFPSTCSGM</sequence>
<dbReference type="RefSeq" id="WP_241113726.1">
    <property type="nucleotide sequence ID" value="NZ_JAGYPE020000005.1"/>
</dbReference>
<proteinExistence type="predicted"/>
<comment type="caution">
    <text evidence="1">The sequence shown here is derived from an EMBL/GenBank/DDBJ whole genome shotgun (WGS) entry which is preliminary data.</text>
</comment>
<protein>
    <submittedName>
        <fullName evidence="1">Uncharacterized protein</fullName>
    </submittedName>
</protein>
<name>A0A9J6MLK9_9BACI</name>
<organism evidence="1 2">
    <name type="scientific">Neobacillus citreus</name>
    <dbReference type="NCBI Taxonomy" id="2833578"/>
    <lineage>
        <taxon>Bacteria</taxon>
        <taxon>Bacillati</taxon>
        <taxon>Bacillota</taxon>
        <taxon>Bacilli</taxon>
        <taxon>Bacillales</taxon>
        <taxon>Bacillaceae</taxon>
        <taxon>Neobacillus</taxon>
    </lineage>
</organism>
<keyword evidence="2" id="KW-1185">Reference proteome</keyword>
<accession>A0A9J6MLK9</accession>
<evidence type="ECO:0000313" key="2">
    <source>
        <dbReference type="Proteomes" id="UP000677265"/>
    </source>
</evidence>